<name>A0A0E0L2C8_ORYPU</name>
<sequence length="163" mass="17728">MGPWRVADTTVVLHHVTTDHHRRFRRNATVHHAEAERAVLGGHHRVRPEHHPRRGLALEHQLDRRHGRAHALNGATAGTRAIMDVSAANASVTALWMEVSSTGVTVLNLVPPTPFLLMASSVVFSGTARPFTLMPVKPTKYSVDLSPLVDTPAVLTGLTRSGV</sequence>
<dbReference type="Proteomes" id="UP000026962">
    <property type="component" value="Chromosome 5"/>
</dbReference>
<protein>
    <submittedName>
        <fullName evidence="1">Uncharacterized protein</fullName>
    </submittedName>
</protein>
<evidence type="ECO:0000313" key="2">
    <source>
        <dbReference type="Proteomes" id="UP000026962"/>
    </source>
</evidence>
<dbReference type="Gramene" id="OPUNC05G14000.1">
    <property type="protein sequence ID" value="OPUNC05G14000.1"/>
    <property type="gene ID" value="OPUNC05G14000"/>
</dbReference>
<accession>A0A0E0L2C8</accession>
<reference evidence="1" key="2">
    <citation type="submission" date="2018-05" db="EMBL/GenBank/DDBJ databases">
        <title>OpunRS2 (Oryza punctata Reference Sequence Version 2).</title>
        <authorList>
            <person name="Zhang J."/>
            <person name="Kudrna D."/>
            <person name="Lee S."/>
            <person name="Talag J."/>
            <person name="Welchert J."/>
            <person name="Wing R.A."/>
        </authorList>
    </citation>
    <scope>NUCLEOTIDE SEQUENCE [LARGE SCALE GENOMIC DNA]</scope>
</reference>
<evidence type="ECO:0000313" key="1">
    <source>
        <dbReference type="EnsemblPlants" id="OPUNC05G14000.1"/>
    </source>
</evidence>
<organism evidence="1">
    <name type="scientific">Oryza punctata</name>
    <name type="common">Red rice</name>
    <dbReference type="NCBI Taxonomy" id="4537"/>
    <lineage>
        <taxon>Eukaryota</taxon>
        <taxon>Viridiplantae</taxon>
        <taxon>Streptophyta</taxon>
        <taxon>Embryophyta</taxon>
        <taxon>Tracheophyta</taxon>
        <taxon>Spermatophyta</taxon>
        <taxon>Magnoliopsida</taxon>
        <taxon>Liliopsida</taxon>
        <taxon>Poales</taxon>
        <taxon>Poaceae</taxon>
        <taxon>BOP clade</taxon>
        <taxon>Oryzoideae</taxon>
        <taxon>Oryzeae</taxon>
        <taxon>Oryzinae</taxon>
        <taxon>Oryza</taxon>
    </lineage>
</organism>
<proteinExistence type="predicted"/>
<dbReference type="HOGENOM" id="CLU_1629732_0_0_1"/>
<dbReference type="AlphaFoldDB" id="A0A0E0L2C8"/>
<reference evidence="1" key="1">
    <citation type="submission" date="2015-04" db="UniProtKB">
        <authorList>
            <consortium name="EnsemblPlants"/>
        </authorList>
    </citation>
    <scope>IDENTIFICATION</scope>
</reference>
<dbReference type="EnsemblPlants" id="OPUNC05G14000.1">
    <property type="protein sequence ID" value="OPUNC05G14000.1"/>
    <property type="gene ID" value="OPUNC05G14000"/>
</dbReference>
<keyword evidence="2" id="KW-1185">Reference proteome</keyword>